<dbReference type="InterPro" id="IPR036890">
    <property type="entry name" value="HATPase_C_sf"/>
</dbReference>
<feature type="domain" description="HAMP" evidence="16">
    <location>
        <begin position="197"/>
        <end position="249"/>
    </location>
</feature>
<dbReference type="SMART" id="SM00388">
    <property type="entry name" value="HisKA"/>
    <property type="match status" value="1"/>
</dbReference>
<evidence type="ECO:0000256" key="12">
    <source>
        <dbReference type="ARBA" id="ARBA00023012"/>
    </source>
</evidence>
<dbReference type="InterPro" id="IPR003661">
    <property type="entry name" value="HisK_dim/P_dom"/>
</dbReference>
<dbReference type="Pfam" id="PF02518">
    <property type="entry name" value="HATPase_c"/>
    <property type="match status" value="1"/>
</dbReference>
<keyword evidence="12" id="KW-0902">Two-component regulatory system</keyword>
<dbReference type="AlphaFoldDB" id="A0A1V4STC0"/>
<dbReference type="CDD" id="cd00082">
    <property type="entry name" value="HisKA"/>
    <property type="match status" value="1"/>
</dbReference>
<proteinExistence type="predicted"/>
<evidence type="ECO:0000256" key="9">
    <source>
        <dbReference type="ARBA" id="ARBA00022777"/>
    </source>
</evidence>
<evidence type="ECO:0000256" key="1">
    <source>
        <dbReference type="ARBA" id="ARBA00000085"/>
    </source>
</evidence>
<evidence type="ECO:0000256" key="2">
    <source>
        <dbReference type="ARBA" id="ARBA00004651"/>
    </source>
</evidence>
<protein>
    <recommendedName>
        <fullName evidence="3">histidine kinase</fullName>
        <ecNumber evidence="3">2.7.13.3</ecNumber>
    </recommendedName>
</protein>
<evidence type="ECO:0000259" key="15">
    <source>
        <dbReference type="PROSITE" id="PS50109"/>
    </source>
</evidence>
<dbReference type="SUPFAM" id="SSF158472">
    <property type="entry name" value="HAMP domain-like"/>
    <property type="match status" value="1"/>
</dbReference>
<feature type="domain" description="Histidine kinase" evidence="15">
    <location>
        <begin position="257"/>
        <end position="472"/>
    </location>
</feature>
<evidence type="ECO:0000256" key="5">
    <source>
        <dbReference type="ARBA" id="ARBA00022553"/>
    </source>
</evidence>
<dbReference type="PANTHER" id="PTHR45528:SF1">
    <property type="entry name" value="SENSOR HISTIDINE KINASE CPXA"/>
    <property type="match status" value="1"/>
</dbReference>
<gene>
    <name evidence="17" type="primary">phoR_5</name>
    <name evidence="17" type="ORF">CLTHE_23410</name>
</gene>
<dbReference type="GO" id="GO:0000155">
    <property type="term" value="F:phosphorelay sensor kinase activity"/>
    <property type="evidence" value="ECO:0007669"/>
    <property type="project" value="InterPro"/>
</dbReference>
<evidence type="ECO:0000256" key="4">
    <source>
        <dbReference type="ARBA" id="ARBA00022475"/>
    </source>
</evidence>
<dbReference type="EC" id="2.7.13.3" evidence="3"/>
<keyword evidence="13 14" id="KW-0472">Membrane</keyword>
<evidence type="ECO:0000256" key="3">
    <source>
        <dbReference type="ARBA" id="ARBA00012438"/>
    </source>
</evidence>
<dbReference type="FunFam" id="3.30.565.10:FF:000006">
    <property type="entry name" value="Sensor histidine kinase WalK"/>
    <property type="match status" value="1"/>
</dbReference>
<name>A0A1V4STC0_9CLOT</name>
<dbReference type="Pfam" id="PF00512">
    <property type="entry name" value="HisKA"/>
    <property type="match status" value="1"/>
</dbReference>
<dbReference type="Gene3D" id="3.30.565.10">
    <property type="entry name" value="Histidine kinase-like ATPase, C-terminal domain"/>
    <property type="match status" value="1"/>
</dbReference>
<sequence length="472" mass="53119">MKKTSLVYKLIITFTLILAATSILVAGTLSIWFKSYYFNQKKEEFNSQSTIIENAAITYLTLDSSSNLSTLKNVMDFVSKSVNADILIADQIGYTYAVSSVSHEDYKFSNLNIPEKEMNILKQGKSIVYNNIKGNDGNEYVYMTPIFKGASFSGIIVMIAPLSSINSSLIKANEVIWLTAFVAIIIGAIIVYFYAKKRLIEPIDKIKTAARRIARGEVNEEISVTSNDEIGELADSFNVMAESLKTVDENRKAFISNVSHELRSPITSIKGFISGILDGVIPRDKEGYYLKIVYDETERLSRLINDLLDISTMETGKLKLNLQEIDISNMIRQCLAKFEGIIKENGFNVDVTLEMAHQYVYADNDRLIQVITNLIDNALKYGYENGNIKINTKSKGDKVYISIYNDGPTLTKEQTVKIWDRFYKADISRTNKVSTGLGLPIVRLILSEHGEDIWVENCKDQGVVFTFTLKKV</sequence>
<evidence type="ECO:0000256" key="14">
    <source>
        <dbReference type="SAM" id="Phobius"/>
    </source>
</evidence>
<organism evidence="17 18">
    <name type="scientific">Clostridium thermobutyricum DSM 4928</name>
    <dbReference type="NCBI Taxonomy" id="1121339"/>
    <lineage>
        <taxon>Bacteria</taxon>
        <taxon>Bacillati</taxon>
        <taxon>Bacillota</taxon>
        <taxon>Clostridia</taxon>
        <taxon>Eubacteriales</taxon>
        <taxon>Clostridiaceae</taxon>
        <taxon>Clostridium</taxon>
    </lineage>
</organism>
<dbReference type="CDD" id="cd06225">
    <property type="entry name" value="HAMP"/>
    <property type="match status" value="1"/>
</dbReference>
<feature type="transmembrane region" description="Helical" evidence="14">
    <location>
        <begin position="175"/>
        <end position="195"/>
    </location>
</feature>
<dbReference type="SUPFAM" id="SSF47384">
    <property type="entry name" value="Homodimeric domain of signal transducing histidine kinase"/>
    <property type="match status" value="1"/>
</dbReference>
<dbReference type="SUPFAM" id="SSF55874">
    <property type="entry name" value="ATPase domain of HSP90 chaperone/DNA topoisomerase II/histidine kinase"/>
    <property type="match status" value="1"/>
</dbReference>
<dbReference type="CDD" id="cd00075">
    <property type="entry name" value="HATPase"/>
    <property type="match status" value="1"/>
</dbReference>
<dbReference type="GO" id="GO:0005524">
    <property type="term" value="F:ATP binding"/>
    <property type="evidence" value="ECO:0007669"/>
    <property type="project" value="UniProtKB-KW"/>
</dbReference>
<keyword evidence="7 14" id="KW-0812">Transmembrane</keyword>
<keyword evidence="6 17" id="KW-0808">Transferase</keyword>
<evidence type="ECO:0000313" key="17">
    <source>
        <dbReference type="EMBL" id="OPX47102.1"/>
    </source>
</evidence>
<dbReference type="InterPro" id="IPR005467">
    <property type="entry name" value="His_kinase_dom"/>
</dbReference>
<reference evidence="17 18" key="1">
    <citation type="submission" date="2016-02" db="EMBL/GenBank/DDBJ databases">
        <title>Genome sequence of Clostridium thermobutyricum DSM 4928.</title>
        <authorList>
            <person name="Poehlein A."/>
            <person name="Daniel R."/>
        </authorList>
    </citation>
    <scope>NUCLEOTIDE SEQUENCE [LARGE SCALE GENOMIC DNA]</scope>
    <source>
        <strain evidence="17 18">DSM 4928</strain>
    </source>
</reference>
<dbReference type="FunFam" id="1.10.287.130:FF:000001">
    <property type="entry name" value="Two-component sensor histidine kinase"/>
    <property type="match status" value="1"/>
</dbReference>
<accession>A0A1V4STC0</accession>
<keyword evidence="8" id="KW-0547">Nucleotide-binding</keyword>
<dbReference type="Gene3D" id="1.10.287.130">
    <property type="match status" value="1"/>
</dbReference>
<dbReference type="PROSITE" id="PS50109">
    <property type="entry name" value="HIS_KIN"/>
    <property type="match status" value="1"/>
</dbReference>
<keyword evidence="10" id="KW-0067">ATP-binding</keyword>
<dbReference type="Gene3D" id="6.10.340.10">
    <property type="match status" value="1"/>
</dbReference>
<comment type="subcellular location">
    <subcellularLocation>
        <location evidence="2">Cell membrane</location>
        <topology evidence="2">Multi-pass membrane protein</topology>
    </subcellularLocation>
</comment>
<keyword evidence="5" id="KW-0597">Phosphoprotein</keyword>
<dbReference type="InterPro" id="IPR003594">
    <property type="entry name" value="HATPase_dom"/>
</dbReference>
<evidence type="ECO:0000256" key="8">
    <source>
        <dbReference type="ARBA" id="ARBA00022741"/>
    </source>
</evidence>
<feature type="transmembrane region" description="Helical" evidence="14">
    <location>
        <begin position="6"/>
        <end position="33"/>
    </location>
</feature>
<comment type="catalytic activity">
    <reaction evidence="1">
        <text>ATP + protein L-histidine = ADP + protein N-phospho-L-histidine.</text>
        <dbReference type="EC" id="2.7.13.3"/>
    </reaction>
</comment>
<dbReference type="InterPro" id="IPR050398">
    <property type="entry name" value="HssS/ArlS-like"/>
</dbReference>
<dbReference type="EMBL" id="LTAY01000059">
    <property type="protein sequence ID" value="OPX47102.1"/>
    <property type="molecule type" value="Genomic_DNA"/>
</dbReference>
<keyword evidence="9" id="KW-0418">Kinase</keyword>
<dbReference type="Pfam" id="PF00672">
    <property type="entry name" value="HAMP"/>
    <property type="match status" value="1"/>
</dbReference>
<dbReference type="SMART" id="SM00387">
    <property type="entry name" value="HATPase_c"/>
    <property type="match status" value="1"/>
</dbReference>
<dbReference type="InterPro" id="IPR036097">
    <property type="entry name" value="HisK_dim/P_sf"/>
</dbReference>
<dbReference type="PROSITE" id="PS50885">
    <property type="entry name" value="HAMP"/>
    <property type="match status" value="1"/>
</dbReference>
<evidence type="ECO:0000256" key="7">
    <source>
        <dbReference type="ARBA" id="ARBA00022692"/>
    </source>
</evidence>
<evidence type="ECO:0000256" key="6">
    <source>
        <dbReference type="ARBA" id="ARBA00022679"/>
    </source>
</evidence>
<evidence type="ECO:0000256" key="11">
    <source>
        <dbReference type="ARBA" id="ARBA00022989"/>
    </source>
</evidence>
<evidence type="ECO:0000256" key="13">
    <source>
        <dbReference type="ARBA" id="ARBA00023136"/>
    </source>
</evidence>
<dbReference type="Proteomes" id="UP000191448">
    <property type="component" value="Unassembled WGS sequence"/>
</dbReference>
<dbReference type="OrthoDB" id="9813151at2"/>
<dbReference type="RefSeq" id="WP_080023583.1">
    <property type="nucleotide sequence ID" value="NZ_LTAY01000059.1"/>
</dbReference>
<comment type="caution">
    <text evidence="17">The sequence shown here is derived from an EMBL/GenBank/DDBJ whole genome shotgun (WGS) entry which is preliminary data.</text>
</comment>
<dbReference type="SMART" id="SM00304">
    <property type="entry name" value="HAMP"/>
    <property type="match status" value="1"/>
</dbReference>
<dbReference type="GO" id="GO:0005886">
    <property type="term" value="C:plasma membrane"/>
    <property type="evidence" value="ECO:0007669"/>
    <property type="project" value="UniProtKB-SubCell"/>
</dbReference>
<evidence type="ECO:0000256" key="10">
    <source>
        <dbReference type="ARBA" id="ARBA00022840"/>
    </source>
</evidence>
<dbReference type="PANTHER" id="PTHR45528">
    <property type="entry name" value="SENSOR HISTIDINE KINASE CPXA"/>
    <property type="match status" value="1"/>
</dbReference>
<dbReference type="InterPro" id="IPR003660">
    <property type="entry name" value="HAMP_dom"/>
</dbReference>
<evidence type="ECO:0000259" key="16">
    <source>
        <dbReference type="PROSITE" id="PS50885"/>
    </source>
</evidence>
<keyword evidence="4" id="KW-1003">Cell membrane</keyword>
<keyword evidence="11 14" id="KW-1133">Transmembrane helix</keyword>
<evidence type="ECO:0000313" key="18">
    <source>
        <dbReference type="Proteomes" id="UP000191448"/>
    </source>
</evidence>
<feature type="transmembrane region" description="Helical" evidence="14">
    <location>
        <begin position="140"/>
        <end position="163"/>
    </location>
</feature>